<dbReference type="AlphaFoldDB" id="A0A645BF63"/>
<name>A0A645BF63_9ZZZZ</name>
<reference evidence="1" key="1">
    <citation type="submission" date="2019-08" db="EMBL/GenBank/DDBJ databases">
        <authorList>
            <person name="Kucharzyk K."/>
            <person name="Murdoch R.W."/>
            <person name="Higgins S."/>
            <person name="Loffler F."/>
        </authorList>
    </citation>
    <scope>NUCLEOTIDE SEQUENCE</scope>
</reference>
<evidence type="ECO:0000313" key="1">
    <source>
        <dbReference type="EMBL" id="MPM61813.1"/>
    </source>
</evidence>
<sequence length="114" mass="12923">MDKKYDSQALLVNISTDNWLYTPVYASSNLNLIFFYTSTGKDTKYFEHFKEGNKSVFFVNGSSTQGEKLIDGEIKLEDSTRGLVSLKAYKKHLTTEASGKVVEQIQIQLQQNIS</sequence>
<organism evidence="1">
    <name type="scientific">bioreactor metagenome</name>
    <dbReference type="NCBI Taxonomy" id="1076179"/>
    <lineage>
        <taxon>unclassified sequences</taxon>
        <taxon>metagenomes</taxon>
        <taxon>ecological metagenomes</taxon>
    </lineage>
</organism>
<gene>
    <name evidence="1" type="ORF">SDC9_108676</name>
</gene>
<comment type="caution">
    <text evidence="1">The sequence shown here is derived from an EMBL/GenBank/DDBJ whole genome shotgun (WGS) entry which is preliminary data.</text>
</comment>
<protein>
    <submittedName>
        <fullName evidence="1">Uncharacterized protein</fullName>
    </submittedName>
</protein>
<proteinExistence type="predicted"/>
<dbReference type="EMBL" id="VSSQ01018536">
    <property type="protein sequence ID" value="MPM61813.1"/>
    <property type="molecule type" value="Genomic_DNA"/>
</dbReference>
<accession>A0A645BF63</accession>